<accession>A0A1G8Y2F2</accession>
<keyword evidence="3" id="KW-1133">Transmembrane helix</keyword>
<dbReference type="AlphaFoldDB" id="A0A1G8Y2F2"/>
<evidence type="ECO:0000256" key="1">
    <source>
        <dbReference type="ARBA" id="ARBA00004370"/>
    </source>
</evidence>
<keyword evidence="3" id="KW-0812">Transmembrane</keyword>
<dbReference type="OrthoDB" id="2521581at2"/>
<comment type="similarity">
    <text evidence="2">Belongs to the acyltransferase 3 family.</text>
</comment>
<feature type="transmembrane region" description="Helical" evidence="3">
    <location>
        <begin position="30"/>
        <end position="49"/>
    </location>
</feature>
<feature type="transmembrane region" description="Helical" evidence="3">
    <location>
        <begin position="259"/>
        <end position="285"/>
    </location>
</feature>
<organism evidence="5 6">
    <name type="scientific">Paenibacillus typhae</name>
    <dbReference type="NCBI Taxonomy" id="1174501"/>
    <lineage>
        <taxon>Bacteria</taxon>
        <taxon>Bacillati</taxon>
        <taxon>Bacillota</taxon>
        <taxon>Bacilli</taxon>
        <taxon>Bacillales</taxon>
        <taxon>Paenibacillaceae</taxon>
        <taxon>Paenibacillus</taxon>
    </lineage>
</organism>
<dbReference type="GO" id="GO:0016747">
    <property type="term" value="F:acyltransferase activity, transferring groups other than amino-acyl groups"/>
    <property type="evidence" value="ECO:0007669"/>
    <property type="project" value="InterPro"/>
</dbReference>
<dbReference type="InterPro" id="IPR002656">
    <property type="entry name" value="Acyl_transf_3_dom"/>
</dbReference>
<feature type="transmembrane region" description="Helical" evidence="3">
    <location>
        <begin position="331"/>
        <end position="348"/>
    </location>
</feature>
<dbReference type="RefSeq" id="WP_090716793.1">
    <property type="nucleotide sequence ID" value="NZ_CBCSKY010000075.1"/>
</dbReference>
<evidence type="ECO:0000256" key="3">
    <source>
        <dbReference type="SAM" id="Phobius"/>
    </source>
</evidence>
<evidence type="ECO:0000256" key="2">
    <source>
        <dbReference type="ARBA" id="ARBA00007400"/>
    </source>
</evidence>
<comment type="subcellular location">
    <subcellularLocation>
        <location evidence="1">Membrane</location>
    </subcellularLocation>
</comment>
<proteinExistence type="inferred from homology"/>
<gene>
    <name evidence="5" type="ORF">SAMN05216192_1286</name>
</gene>
<dbReference type="STRING" id="1174501.SAMN05216192_1286"/>
<evidence type="ECO:0000313" key="6">
    <source>
        <dbReference type="Proteomes" id="UP000199050"/>
    </source>
</evidence>
<feature type="transmembrane region" description="Helical" evidence="3">
    <location>
        <begin position="196"/>
        <end position="214"/>
    </location>
</feature>
<feature type="transmembrane region" description="Helical" evidence="3">
    <location>
        <begin position="306"/>
        <end position="325"/>
    </location>
</feature>
<feature type="transmembrane region" description="Helical" evidence="3">
    <location>
        <begin position="158"/>
        <end position="176"/>
    </location>
</feature>
<evidence type="ECO:0000259" key="4">
    <source>
        <dbReference type="Pfam" id="PF01757"/>
    </source>
</evidence>
<evidence type="ECO:0000313" key="5">
    <source>
        <dbReference type="EMBL" id="SDJ96295.1"/>
    </source>
</evidence>
<feature type="transmembrane region" description="Helical" evidence="3">
    <location>
        <begin position="55"/>
        <end position="80"/>
    </location>
</feature>
<sequence>MSIVDYLKSFFGEEAVNSGRQKELDIAKGLAVIFMIWQHILGLFNVPTYGAFEDFAVSILGSPFAAPVFMFTMGMGITYSRNSHPSNLFKRGLHLFIIGFALNVSRWIIPEIIRTLTYGDAFHITALHNFLMMDILQFAALAFVFIGIIKQFNIPAKAVIFIALICSLIGNFVFYRSANYVIADIIGLFIPTNGHVTFPFVNWIIFVVAGYYFAHLYRYLKDKQGFFLMVTPVALVISVTYITYSYIAKKGMFGDENSFFFMTFIGMIFNLILMIGWIGLLHLLFNKTEGLFITFMSGLSKNINSVYIIQWTIIGFLSTLFSISLSHITEVMLLISILFASYILSNVWKQLKTKQRQI</sequence>
<dbReference type="Proteomes" id="UP000199050">
    <property type="component" value="Unassembled WGS sequence"/>
</dbReference>
<name>A0A1G8Y2F2_9BACL</name>
<feature type="transmembrane region" description="Helical" evidence="3">
    <location>
        <begin position="226"/>
        <end position="247"/>
    </location>
</feature>
<protein>
    <recommendedName>
        <fullName evidence="4">Acyltransferase 3 domain-containing protein</fullName>
    </recommendedName>
</protein>
<keyword evidence="6" id="KW-1185">Reference proteome</keyword>
<reference evidence="6" key="1">
    <citation type="submission" date="2016-10" db="EMBL/GenBank/DDBJ databases">
        <authorList>
            <person name="Varghese N."/>
            <person name="Submissions S."/>
        </authorList>
    </citation>
    <scope>NUCLEOTIDE SEQUENCE [LARGE SCALE GENOMIC DNA]</scope>
    <source>
        <strain evidence="6">CGMCC 1.11012</strain>
    </source>
</reference>
<dbReference type="EMBL" id="FNDX01000028">
    <property type="protein sequence ID" value="SDJ96295.1"/>
    <property type="molecule type" value="Genomic_DNA"/>
</dbReference>
<feature type="transmembrane region" description="Helical" evidence="3">
    <location>
        <begin position="92"/>
        <end position="109"/>
    </location>
</feature>
<dbReference type="Pfam" id="PF01757">
    <property type="entry name" value="Acyl_transf_3"/>
    <property type="match status" value="1"/>
</dbReference>
<feature type="domain" description="Acyltransferase 3" evidence="4">
    <location>
        <begin position="23"/>
        <end position="344"/>
    </location>
</feature>
<keyword evidence="3" id="KW-0472">Membrane</keyword>
<feature type="transmembrane region" description="Helical" evidence="3">
    <location>
        <begin position="121"/>
        <end position="146"/>
    </location>
</feature>